<keyword evidence="3" id="KW-1185">Reference proteome</keyword>
<dbReference type="STRING" id="1387353.BSF38_02919"/>
<dbReference type="InterPro" id="IPR024775">
    <property type="entry name" value="DinB-like"/>
</dbReference>
<evidence type="ECO:0000259" key="1">
    <source>
        <dbReference type="Pfam" id="PF12867"/>
    </source>
</evidence>
<dbReference type="OrthoDB" id="9793216at2"/>
<dbReference type="RefSeq" id="WP_076346731.1">
    <property type="nucleotide sequence ID" value="NZ_CP019082.1"/>
</dbReference>
<evidence type="ECO:0000313" key="3">
    <source>
        <dbReference type="Proteomes" id="UP000186309"/>
    </source>
</evidence>
<feature type="domain" description="DinB-like" evidence="1">
    <location>
        <begin position="28"/>
        <end position="164"/>
    </location>
</feature>
<proteinExistence type="predicted"/>
<dbReference type="AlphaFoldDB" id="A0A1U7CR37"/>
<keyword evidence="2" id="KW-0378">Hydrolase</keyword>
<dbReference type="KEGG" id="pbor:BSF38_02919"/>
<dbReference type="GO" id="GO:0016787">
    <property type="term" value="F:hydrolase activity"/>
    <property type="evidence" value="ECO:0007669"/>
    <property type="project" value="UniProtKB-KW"/>
</dbReference>
<dbReference type="Gene3D" id="1.20.120.450">
    <property type="entry name" value="dinb family like domain"/>
    <property type="match status" value="1"/>
</dbReference>
<dbReference type="NCBIfam" id="NF009807">
    <property type="entry name" value="PRK13291.1"/>
    <property type="match status" value="1"/>
</dbReference>
<dbReference type="SUPFAM" id="SSF109854">
    <property type="entry name" value="DinB/YfiT-like putative metalloenzymes"/>
    <property type="match status" value="1"/>
</dbReference>
<dbReference type="EC" id="3.-.-.-" evidence="2"/>
<dbReference type="InterPro" id="IPR034660">
    <property type="entry name" value="DinB/YfiT-like"/>
</dbReference>
<sequence>MNTPQFPVGGYVLESEPSRARRAEWIDELEKTPEEVRNAVAALSADQLDTKYRNWTVRQIVHHIADSHMQSYARFKWALTEDRPTIKPYDESRWAALADSVVGEVGASLALIDGLHARWVLLLRSLSDGDFQRTFHHPETGLSPRLDEVLGYYAWHARHHTGQIVWLRRNRGLGAVDNPNG</sequence>
<evidence type="ECO:0000313" key="2">
    <source>
        <dbReference type="EMBL" id="APW61405.1"/>
    </source>
</evidence>
<name>A0A1U7CR37_9BACT</name>
<dbReference type="Proteomes" id="UP000186309">
    <property type="component" value="Chromosome"/>
</dbReference>
<accession>A0A1U7CR37</accession>
<dbReference type="EMBL" id="CP019082">
    <property type="protein sequence ID" value="APW61405.1"/>
    <property type="molecule type" value="Genomic_DNA"/>
</dbReference>
<organism evidence="2 3">
    <name type="scientific">Paludisphaera borealis</name>
    <dbReference type="NCBI Taxonomy" id="1387353"/>
    <lineage>
        <taxon>Bacteria</taxon>
        <taxon>Pseudomonadati</taxon>
        <taxon>Planctomycetota</taxon>
        <taxon>Planctomycetia</taxon>
        <taxon>Isosphaerales</taxon>
        <taxon>Isosphaeraceae</taxon>
        <taxon>Paludisphaera</taxon>
    </lineage>
</organism>
<protein>
    <submittedName>
        <fullName evidence="2">Metal-dependent hydrolase YfiT</fullName>
        <ecNumber evidence="2">3.-.-.-</ecNumber>
    </submittedName>
</protein>
<gene>
    <name evidence="2" type="primary">yfiT_2</name>
    <name evidence="2" type="ORF">BSF38_02919</name>
</gene>
<dbReference type="Pfam" id="PF12867">
    <property type="entry name" value="DinB_2"/>
    <property type="match status" value="1"/>
</dbReference>
<reference evidence="3" key="1">
    <citation type="submission" date="2016-12" db="EMBL/GenBank/DDBJ databases">
        <title>Comparative genomics of four Isosphaeraceae planctomycetes: a common pool of plasmids and glycoside hydrolase genes.</title>
        <authorList>
            <person name="Ivanova A."/>
        </authorList>
    </citation>
    <scope>NUCLEOTIDE SEQUENCE [LARGE SCALE GENOMIC DNA]</scope>
    <source>
        <strain evidence="3">PX4</strain>
    </source>
</reference>